<gene>
    <name evidence="3" type="ORF">ACFR9S_00550</name>
</gene>
<dbReference type="RefSeq" id="WP_379732905.1">
    <property type="nucleotide sequence ID" value="NZ_JBHSWZ010000476.1"/>
</dbReference>
<keyword evidence="1" id="KW-0812">Transmembrane</keyword>
<dbReference type="InterPro" id="IPR045679">
    <property type="entry name" value="DUF6199"/>
</dbReference>
<protein>
    <recommendedName>
        <fullName evidence="2">DUF6199 domain-containing protein</fullName>
    </recommendedName>
</protein>
<evidence type="ECO:0000256" key="1">
    <source>
        <dbReference type="SAM" id="Phobius"/>
    </source>
</evidence>
<feature type="transmembrane region" description="Helical" evidence="1">
    <location>
        <begin position="5"/>
        <end position="23"/>
    </location>
</feature>
<comment type="caution">
    <text evidence="3">The sequence shown here is derived from an EMBL/GenBank/DDBJ whole genome shotgun (WGS) entry which is preliminary data.</text>
</comment>
<feature type="domain" description="DUF6199" evidence="2">
    <location>
        <begin position="11"/>
        <end position="70"/>
    </location>
</feature>
<dbReference type="Pfam" id="PF19701">
    <property type="entry name" value="DUF6199"/>
    <property type="match status" value="1"/>
</dbReference>
<accession>A0ABD6B1B7</accession>
<reference evidence="3 4" key="1">
    <citation type="journal article" date="2019" name="Int. J. Syst. Evol. Microbiol.">
        <title>The Global Catalogue of Microorganisms (GCM) 10K type strain sequencing project: providing services to taxonomists for standard genome sequencing and annotation.</title>
        <authorList>
            <consortium name="The Broad Institute Genomics Platform"/>
            <consortium name="The Broad Institute Genome Sequencing Center for Infectious Disease"/>
            <person name="Wu L."/>
            <person name="Ma J."/>
        </authorList>
    </citation>
    <scope>NUCLEOTIDE SEQUENCE [LARGE SCALE GENOMIC DNA]</scope>
    <source>
        <strain evidence="3 4">CGMCC 1.12285</strain>
    </source>
</reference>
<name>A0ABD6B1B7_9EURY</name>
<evidence type="ECO:0000259" key="2">
    <source>
        <dbReference type="Pfam" id="PF19701"/>
    </source>
</evidence>
<sequence length="78" mass="8354">MSQDLLLYGPLVVAAGAVLYYFARPLARFSEQLDAIGSTTPAHEVEPAGWKVWLYRGIAIVLVVAGIGLFGEGVLAYT</sequence>
<keyword evidence="1" id="KW-1133">Transmembrane helix</keyword>
<proteinExistence type="predicted"/>
<organism evidence="3 4">
    <name type="scientific">Halolamina salina</name>
    <dbReference type="NCBI Taxonomy" id="1220023"/>
    <lineage>
        <taxon>Archaea</taxon>
        <taxon>Methanobacteriati</taxon>
        <taxon>Methanobacteriota</taxon>
        <taxon>Stenosarchaea group</taxon>
        <taxon>Halobacteria</taxon>
        <taxon>Halobacteriales</taxon>
        <taxon>Haloferacaceae</taxon>
    </lineage>
</organism>
<keyword evidence="4" id="KW-1185">Reference proteome</keyword>
<feature type="transmembrane region" description="Helical" evidence="1">
    <location>
        <begin position="53"/>
        <end position="77"/>
    </location>
</feature>
<evidence type="ECO:0000313" key="4">
    <source>
        <dbReference type="Proteomes" id="UP001597111"/>
    </source>
</evidence>
<keyword evidence="1" id="KW-0472">Membrane</keyword>
<dbReference type="EMBL" id="JBHUDH010000003">
    <property type="protein sequence ID" value="MFD1524789.1"/>
    <property type="molecule type" value="Genomic_DNA"/>
</dbReference>
<dbReference type="AlphaFoldDB" id="A0ABD6B1B7"/>
<dbReference type="Proteomes" id="UP001597111">
    <property type="component" value="Unassembled WGS sequence"/>
</dbReference>
<evidence type="ECO:0000313" key="3">
    <source>
        <dbReference type="EMBL" id="MFD1524789.1"/>
    </source>
</evidence>